<reference evidence="9" key="1">
    <citation type="submission" date="2019-06" db="EMBL/GenBank/DDBJ databases">
        <authorList>
            <consortium name="Wellcome Sanger Institute Data Sharing"/>
        </authorList>
    </citation>
    <scope>NUCLEOTIDE SEQUENCE [LARGE SCALE GENOMIC DNA]</scope>
</reference>
<dbReference type="PANTHER" id="PTHR24103">
    <property type="entry name" value="E3 UBIQUITIN-PROTEIN LIGASE TRIM"/>
    <property type="match status" value="1"/>
</dbReference>
<feature type="compositionally biased region" description="Basic and acidic residues" evidence="6">
    <location>
        <begin position="112"/>
        <end position="124"/>
    </location>
</feature>
<keyword evidence="3" id="KW-0862">Zinc</keyword>
<dbReference type="OrthoDB" id="6105938at2759"/>
<dbReference type="Proteomes" id="UP000472271">
    <property type="component" value="Chromosome 22"/>
</dbReference>
<keyword evidence="1" id="KW-0479">Metal-binding</keyword>
<dbReference type="InParanoid" id="A0A672YLH7"/>
<dbReference type="Pfam" id="PF00622">
    <property type="entry name" value="SPRY"/>
    <property type="match status" value="1"/>
</dbReference>
<evidence type="ECO:0000256" key="3">
    <source>
        <dbReference type="ARBA" id="ARBA00022833"/>
    </source>
</evidence>
<reference evidence="9" key="2">
    <citation type="submission" date="2025-08" db="UniProtKB">
        <authorList>
            <consortium name="Ensembl"/>
        </authorList>
    </citation>
    <scope>IDENTIFICATION</scope>
</reference>
<dbReference type="InterPro" id="IPR050143">
    <property type="entry name" value="TRIM/RBCC"/>
</dbReference>
<dbReference type="SUPFAM" id="SSF49899">
    <property type="entry name" value="Concanavalin A-like lectins/glucanases"/>
    <property type="match status" value="1"/>
</dbReference>
<feature type="domain" description="B box-type" evidence="7">
    <location>
        <begin position="137"/>
        <end position="177"/>
    </location>
</feature>
<protein>
    <submittedName>
        <fullName evidence="9">Tripartite motif-containing protein 35-like</fullName>
    </submittedName>
</protein>
<dbReference type="Ensembl" id="ENSSORT00005005646.1">
    <property type="protein sequence ID" value="ENSSORP00005005460.1"/>
    <property type="gene ID" value="ENSSORG00005003272.1"/>
</dbReference>
<keyword evidence="5" id="KW-0175">Coiled coil</keyword>
<sequence length="530" mass="59614">MTDRQQDTPDTDLNPPLDRGDDSREDTDMDSVDKQQDSAPHEEDSECPGCQTRGVVVLPCGHKLCPTCVKLSQGELGQAGCTICYGSQLMDAVLRTLLDALFQDQPRRRSATHGDTEQKVRGQEDGVQTGDAHVTVGSEELCEQHVEVLSVFCLEEEEPLCCRCQTEEHEDHQSCSIGEAVLHCKRELRSTIRNLQERFQTLTSIRQTWEDTAAHIKNQSVQTAQFLREEFEKMHQFLRDEEAALMSKLKQEEDEKSQRMRDKLDKISADIQALNRSIRGTQEAMGLEDIPFLKNYKQTCERAQCTTDEPAEEADTLLDVAKLQGCVQHRVWDKMQRIIQYFPVVLDPNTCSVCLSVSSDLASVFVGEEQHLPDNPERFVSTQSILGSESFTSGRHSWEVEVGDNSHWAVGVARETVHRKALSNADLSPSSASGSDTDPEDSMWTLSLHSGEYYSSSSPGTPLKLRRRPCRVRIQLDWERGCLTFSDANDNTLICRFKKQWSGPLKPYFSTTCSKHPLKIAAGRVTVTAE</sequence>
<evidence type="ECO:0000259" key="8">
    <source>
        <dbReference type="PROSITE" id="PS50188"/>
    </source>
</evidence>
<evidence type="ECO:0000256" key="1">
    <source>
        <dbReference type="ARBA" id="ARBA00022723"/>
    </source>
</evidence>
<dbReference type="PROSITE" id="PS00518">
    <property type="entry name" value="ZF_RING_1"/>
    <property type="match status" value="1"/>
</dbReference>
<evidence type="ECO:0000256" key="4">
    <source>
        <dbReference type="PROSITE-ProRule" id="PRU00024"/>
    </source>
</evidence>
<dbReference type="InterPro" id="IPR001870">
    <property type="entry name" value="B30.2/SPRY"/>
</dbReference>
<dbReference type="Gene3D" id="2.60.120.920">
    <property type="match status" value="1"/>
</dbReference>
<dbReference type="InterPro" id="IPR013320">
    <property type="entry name" value="ConA-like_dom_sf"/>
</dbReference>
<dbReference type="InterPro" id="IPR017907">
    <property type="entry name" value="Znf_RING_CS"/>
</dbReference>
<dbReference type="SMART" id="SM00336">
    <property type="entry name" value="BBOX"/>
    <property type="match status" value="1"/>
</dbReference>
<gene>
    <name evidence="9" type="primary">LOC115414025</name>
</gene>
<dbReference type="SMART" id="SM00449">
    <property type="entry name" value="SPRY"/>
    <property type="match status" value="1"/>
</dbReference>
<dbReference type="InterPro" id="IPR001841">
    <property type="entry name" value="Znf_RING"/>
</dbReference>
<keyword evidence="2 4" id="KW-0863">Zinc-finger</keyword>
<dbReference type="InterPro" id="IPR043136">
    <property type="entry name" value="B30.2/SPRY_sf"/>
</dbReference>
<dbReference type="SUPFAM" id="SSF57845">
    <property type="entry name" value="B-box zinc-binding domain"/>
    <property type="match status" value="1"/>
</dbReference>
<dbReference type="RefSeq" id="XP_029983072.1">
    <property type="nucleotide sequence ID" value="XM_030127212.1"/>
</dbReference>
<dbReference type="PRINTS" id="PR01407">
    <property type="entry name" value="BUTYPHLNCDUF"/>
</dbReference>
<feature type="region of interest" description="Disordered" evidence="6">
    <location>
        <begin position="107"/>
        <end position="130"/>
    </location>
</feature>
<evidence type="ECO:0000259" key="7">
    <source>
        <dbReference type="PROSITE" id="PS50119"/>
    </source>
</evidence>
<dbReference type="SMART" id="SM00184">
    <property type="entry name" value="RING"/>
    <property type="match status" value="1"/>
</dbReference>
<organism evidence="9 10">
    <name type="scientific">Sphaeramia orbicularis</name>
    <name type="common">orbiculate cardinalfish</name>
    <dbReference type="NCBI Taxonomy" id="375764"/>
    <lineage>
        <taxon>Eukaryota</taxon>
        <taxon>Metazoa</taxon>
        <taxon>Chordata</taxon>
        <taxon>Craniata</taxon>
        <taxon>Vertebrata</taxon>
        <taxon>Euteleostomi</taxon>
        <taxon>Actinopterygii</taxon>
        <taxon>Neopterygii</taxon>
        <taxon>Teleostei</taxon>
        <taxon>Neoteleostei</taxon>
        <taxon>Acanthomorphata</taxon>
        <taxon>Gobiaria</taxon>
        <taxon>Kurtiformes</taxon>
        <taxon>Apogonoidei</taxon>
        <taxon>Apogonidae</taxon>
        <taxon>Apogoninae</taxon>
        <taxon>Sphaeramia</taxon>
    </lineage>
</organism>
<feature type="coiled-coil region" evidence="5">
    <location>
        <begin position="235"/>
        <end position="284"/>
    </location>
</feature>
<dbReference type="InterPro" id="IPR003877">
    <property type="entry name" value="SPRY_dom"/>
</dbReference>
<name>A0A672YLH7_9TELE</name>
<evidence type="ECO:0000313" key="10">
    <source>
        <dbReference type="Proteomes" id="UP000472271"/>
    </source>
</evidence>
<dbReference type="GO" id="GO:0008270">
    <property type="term" value="F:zinc ion binding"/>
    <property type="evidence" value="ECO:0007669"/>
    <property type="project" value="UniProtKB-KW"/>
</dbReference>
<feature type="region of interest" description="Disordered" evidence="6">
    <location>
        <begin position="1"/>
        <end position="48"/>
    </location>
</feature>
<feature type="compositionally biased region" description="Basic and acidic residues" evidence="6">
    <location>
        <begin position="31"/>
        <end position="42"/>
    </location>
</feature>
<accession>A0A672YLH7</accession>
<dbReference type="Pfam" id="PF13765">
    <property type="entry name" value="PRY"/>
    <property type="match status" value="1"/>
</dbReference>
<dbReference type="InterPro" id="IPR013083">
    <property type="entry name" value="Znf_RING/FYVE/PHD"/>
</dbReference>
<evidence type="ECO:0000256" key="2">
    <source>
        <dbReference type="ARBA" id="ARBA00022771"/>
    </source>
</evidence>
<evidence type="ECO:0000313" key="9">
    <source>
        <dbReference type="Ensembl" id="ENSSORP00005005460.1"/>
    </source>
</evidence>
<dbReference type="GeneID" id="115414025"/>
<reference evidence="9" key="3">
    <citation type="submission" date="2025-09" db="UniProtKB">
        <authorList>
            <consortium name="Ensembl"/>
        </authorList>
    </citation>
    <scope>IDENTIFICATION</scope>
</reference>
<dbReference type="InterPro" id="IPR000315">
    <property type="entry name" value="Znf_B-box"/>
</dbReference>
<dbReference type="AlphaFoldDB" id="A0A672YLH7"/>
<dbReference type="InterPro" id="IPR006574">
    <property type="entry name" value="PRY"/>
</dbReference>
<proteinExistence type="predicted"/>
<evidence type="ECO:0000256" key="5">
    <source>
        <dbReference type="SAM" id="Coils"/>
    </source>
</evidence>
<dbReference type="PROSITE" id="PS50188">
    <property type="entry name" value="B302_SPRY"/>
    <property type="match status" value="1"/>
</dbReference>
<dbReference type="InterPro" id="IPR003879">
    <property type="entry name" value="Butyrophylin_SPRY"/>
</dbReference>
<dbReference type="Gene3D" id="3.30.160.60">
    <property type="entry name" value="Classic Zinc Finger"/>
    <property type="match status" value="1"/>
</dbReference>
<evidence type="ECO:0000256" key="6">
    <source>
        <dbReference type="SAM" id="MobiDB-lite"/>
    </source>
</evidence>
<feature type="domain" description="B30.2/SPRY" evidence="8">
    <location>
        <begin position="324"/>
        <end position="527"/>
    </location>
</feature>
<keyword evidence="10" id="KW-1185">Reference proteome</keyword>
<dbReference type="Gene3D" id="3.30.40.10">
    <property type="entry name" value="Zinc/RING finger domain, C3HC4 (zinc finger)"/>
    <property type="match status" value="1"/>
</dbReference>
<dbReference type="SMART" id="SM00589">
    <property type="entry name" value="PRY"/>
    <property type="match status" value="1"/>
</dbReference>
<dbReference type="PROSITE" id="PS50119">
    <property type="entry name" value="ZF_BBOX"/>
    <property type="match status" value="1"/>
</dbReference>